<name>A0A098L8A6_9BACT</name>
<comment type="caution">
    <text evidence="2">The sequence shown here is derived from an EMBL/GenBank/DDBJ whole genome shotgun (WGS) entry which is preliminary data.</text>
</comment>
<dbReference type="GO" id="GO:0016791">
    <property type="term" value="F:phosphatase activity"/>
    <property type="evidence" value="ECO:0007669"/>
    <property type="project" value="TreeGrafter"/>
</dbReference>
<dbReference type="OrthoDB" id="9808081at2"/>
<dbReference type="SUPFAM" id="SSF56300">
    <property type="entry name" value="Metallo-dependent phosphatases"/>
    <property type="match status" value="1"/>
</dbReference>
<evidence type="ECO:0000259" key="1">
    <source>
        <dbReference type="Pfam" id="PF00149"/>
    </source>
</evidence>
<dbReference type="CDD" id="cd07423">
    <property type="entry name" value="MPP_Prp_like"/>
    <property type="match status" value="1"/>
</dbReference>
<feature type="domain" description="Calcineurin-like phosphoesterase" evidence="1">
    <location>
        <begin position="131"/>
        <end position="353"/>
    </location>
</feature>
<dbReference type="Gene3D" id="3.60.21.10">
    <property type="match status" value="1"/>
</dbReference>
<dbReference type="STRING" id="153721.MYP_121"/>
<organism evidence="2 3">
    <name type="scientific">Sporocytophaga myxococcoides</name>
    <dbReference type="NCBI Taxonomy" id="153721"/>
    <lineage>
        <taxon>Bacteria</taxon>
        <taxon>Pseudomonadati</taxon>
        <taxon>Bacteroidota</taxon>
        <taxon>Cytophagia</taxon>
        <taxon>Cytophagales</taxon>
        <taxon>Cytophagaceae</taxon>
        <taxon>Sporocytophaga</taxon>
    </lineage>
</organism>
<dbReference type="GO" id="GO:0005737">
    <property type="term" value="C:cytoplasm"/>
    <property type="evidence" value="ECO:0007669"/>
    <property type="project" value="TreeGrafter"/>
</dbReference>
<dbReference type="EMBL" id="BBLT01000001">
    <property type="protein sequence ID" value="GAL82895.1"/>
    <property type="molecule type" value="Genomic_DNA"/>
</dbReference>
<keyword evidence="3" id="KW-1185">Reference proteome</keyword>
<dbReference type="PANTHER" id="PTHR42850">
    <property type="entry name" value="METALLOPHOSPHOESTERASE"/>
    <property type="match status" value="1"/>
</dbReference>
<accession>A0A098L8A6</accession>
<reference evidence="2 3" key="1">
    <citation type="submission" date="2014-09" db="EMBL/GenBank/DDBJ databases">
        <title>Sporocytophaga myxococcoides PG-01 genome sequencing.</title>
        <authorList>
            <person name="Liu L."/>
            <person name="Gao P.J."/>
            <person name="Chen G.J."/>
            <person name="Wang L.S."/>
        </authorList>
    </citation>
    <scope>NUCLEOTIDE SEQUENCE [LARGE SCALE GENOMIC DNA]</scope>
    <source>
        <strain evidence="2 3">PG-01</strain>
    </source>
</reference>
<dbReference type="eggNOG" id="COG0639">
    <property type="taxonomic scope" value="Bacteria"/>
</dbReference>
<dbReference type="InterPro" id="IPR041780">
    <property type="entry name" value="MPP_PrpE-like"/>
</dbReference>
<dbReference type="InterPro" id="IPR006186">
    <property type="entry name" value="Ser/Thr-sp_prot-phosphatase"/>
</dbReference>
<proteinExistence type="predicted"/>
<gene>
    <name evidence="2" type="ORF">MYP_121</name>
</gene>
<sequence>MQLSFEEDALILIAGTGQLPERVKHKVTGIDDPKLLQRLEKGLLTFLHIISPDFDAILYLAKVAKKNFVPFHVLGKVDRNNPDKVINFKVRKKLRRQGVKNVYLTDDLKEWNALSFRLKRMRTRMCNEHGPFDFIGDIHGCYEELNALLDKLGYVTTDAIKNSTLQKKYFHPDKRKLVFLGDMVDRGPASDKVMELILELNDQNIAYAVLGNHDEKFLRYLKGNPVRVNSGLERTIRQFERKSEAFKNNVIRFLKVLPSHYVLDDGRIIAVHAGIREDMQGKDKREIKDYCVFGEPGETKKDDGLPVRQDWGRDYNGKAKVVYGHTPVKEPFWINNSIDIDSGCVFGGKLTALRYPEMELISVNAFDTYSSGVDFVDFRKEWNLKD</sequence>
<dbReference type="RefSeq" id="WP_052429844.1">
    <property type="nucleotide sequence ID" value="NZ_BBLT01000001.1"/>
</dbReference>
<dbReference type="Proteomes" id="UP000030185">
    <property type="component" value="Unassembled WGS sequence"/>
</dbReference>
<dbReference type="InterPro" id="IPR029052">
    <property type="entry name" value="Metallo-depent_PP-like"/>
</dbReference>
<protein>
    <submittedName>
        <fullName evidence="2">Metallophosphoesterase</fullName>
    </submittedName>
</protein>
<evidence type="ECO:0000313" key="2">
    <source>
        <dbReference type="EMBL" id="GAL82895.1"/>
    </source>
</evidence>
<dbReference type="InterPro" id="IPR050126">
    <property type="entry name" value="Ap4A_hydrolase"/>
</dbReference>
<dbReference type="PRINTS" id="PR00114">
    <property type="entry name" value="STPHPHTASE"/>
</dbReference>
<dbReference type="InterPro" id="IPR004843">
    <property type="entry name" value="Calcineurin-like_PHP"/>
</dbReference>
<dbReference type="AlphaFoldDB" id="A0A098L8A6"/>
<evidence type="ECO:0000313" key="3">
    <source>
        <dbReference type="Proteomes" id="UP000030185"/>
    </source>
</evidence>
<dbReference type="PANTHER" id="PTHR42850:SF7">
    <property type="entry name" value="BIS(5'-NUCLEOSYL)-TETRAPHOSPHATASE PRPE [ASYMMETRICAL]"/>
    <property type="match status" value="1"/>
</dbReference>
<dbReference type="Pfam" id="PF00149">
    <property type="entry name" value="Metallophos"/>
    <property type="match status" value="1"/>
</dbReference>